<feature type="compositionally biased region" description="Polar residues" evidence="3">
    <location>
        <begin position="1333"/>
        <end position="1348"/>
    </location>
</feature>
<feature type="compositionally biased region" description="Polar residues" evidence="3">
    <location>
        <begin position="1359"/>
        <end position="1374"/>
    </location>
</feature>
<dbReference type="EMBL" id="JH818221">
    <property type="protein sequence ID" value="EKC43107.1"/>
    <property type="molecule type" value="Genomic_DNA"/>
</dbReference>
<dbReference type="SMART" id="SM00320">
    <property type="entry name" value="WD40"/>
    <property type="match status" value="12"/>
</dbReference>
<feature type="region of interest" description="Disordered" evidence="3">
    <location>
        <begin position="1778"/>
        <end position="1815"/>
    </location>
</feature>
<sequence length="1908" mass="211476">MDTTRRIIRSPSLKRRSRPVPINQRVGETGPGEVSLERVIGLTVSTNATLACDPNTGTIAYPAGCVVVLFNPRRNKQSHIFNTSKKTITSLAFSPDGKQLVTGETGHQPAVRVWDVAEKTQVAEFHGHKFGIVCVKFSPSLKHLVSVGSQHDMMVNVWNWKTGTKVASNKISSKVNSIAFSKDGSMFVTVGNRHVKFWYLESSKTKINETVPLQGRNGILGDHKNNYFSDVACGKAVYAITQTGLLCQFNDKRQLDKWVELRTTNATCVSAGEDKIFIGCANGVVRIFDAVNLNYVATMPRPHQLGVDVASALSPSQLISQTEDAKFPDTVAVSYNDFHKKVTCIYNDHSLYVWDVHDVRKVGKSWSFLYHSSCVWGLEVNPATTEEMNPILPSDSFMTCSSDDTIRIWNLDPNMVETESSKRNVYSNELLKVIYVDPSLTCLKDVNYNPAGGTDKTDTNYDGKNGIRSIGISPDGRHLASGDRIGNVRVHDLINMQEIMKIEAHDQEILCVQYSDLNTGPQLLASSSRDRLIHVFDVEQRYGLLQTLDDHSSSVTAIKFTENDGQIKMLSSSADKSVLFRNAQMTPTFQFVLANQHVVGNNSLYDMDIEPSQRFLATACQDRNIRIYNIKSAKQKQCYKGAVGDSGVLLKLQLDPSGQFAVTSCTDKSLALLDFKTGDLLATMFGHSELATGVKFMPDLKRLVSVSSDGCIFVWRLPPELTESMKGRLEEMGKLPMEAVNGDINRKPNNYDEALGRAPLFPNEEVIKTPTKILEELQKKREKEQPDFRYSIGPLPNWAKAKMGENSNGQQKVDNKPQPRGRWARRIDSGEDLSQLEIAESRDVNVGMGDFWDRILEDSEIQGVNVWDPPDGWAGQKEGGWWDRNDSGSSGFDESLSDSENDDVYQEVLCILDQKAQKVRRETVILKQAENSPRKIPRIPGKDEDDEDFFPQIQKDGENSSDLKDLQWSRLSFHRSQEDLDDLDEESQEVIYYPPSEASVDTNSSSFTVFSGQGLRKLPRGSSRSSLSERPPDAESSSTDPVSVEELDDEEDPGDIPSLPTTPGDELGKTPDREKFLKDTFENLSFTPESKERFKKSLDEEERKQEEAEEAGGFNPRQSISTKFLSRSQQANIKYVSTEVPVCNQLFKNIAQKQDNWFDSLQRRRDVMARAVDETRKTLMAMGWKDQSPESEADPGHSPVQEVPEVRRSLEREDIPNSPRTPTSLRRCWSTFDLPKQPIQEEHPVTVPFTAHTLSTKGNSRTVDSSSSSPPRWRSRIPTPQSLSRSTPQSGNALTSDSDDSSSGGRPTRRSRPSTLSISREERKKLEPRSHSHSSSYRKQTASSQARLSTERRELGNGLSKSTSMTNLNNGGKKQSTKTRTGKPLSKSAAYASTPNLLSALSDTSEDLELDNTIVSGNLSNSVPDLLDEDPQKVKSKRGEATKLLPETKRFSTGTPKRVNSASELGKKPARMSLPGRQILSDKSDKELMPPPPTTNISVTKSKQSVFIKRATRSQTRSKQELTLDQAKNILKGNSGILPQKQGSSPPVSENVRSTPPSGKSIPKVTSPPVHLTSNILEIATEIEMTADELRRQKIESAFQNLSALDASPNDLPEKDYTPQNHNSSITSLTSVSTLSNNQLSPPDYLANSLPAHNDTPLNDSWNSTLTSHSDNELDNTPSKSIKERIAQLTSRSSPQPAVTSSPSSLAMYSPGSNASQYSSGVGSSLDSETATRMFQGISPPTNSHRSQENSYTLEHALNVVSQSSSTYLTTATETIPTIRQTPAHSPHPSNRSISLSSSHSTVTPSPTQSPRTTDDITLSMEAIKDLKKAVSVVTDTYKKLQEHSNGAQSEGLQMLTDAIQECSSEMASLLQDKLSTNHYTEIKDLIRQNQQILTTNQQMLKSLMVPK</sequence>
<dbReference type="GO" id="GO:0016301">
    <property type="term" value="F:kinase activity"/>
    <property type="evidence" value="ECO:0007669"/>
    <property type="project" value="UniProtKB-KW"/>
</dbReference>
<organism evidence="6">
    <name type="scientific">Magallana gigas</name>
    <name type="common">Pacific oyster</name>
    <name type="synonym">Crassostrea gigas</name>
    <dbReference type="NCBI Taxonomy" id="29159"/>
    <lineage>
        <taxon>Eukaryota</taxon>
        <taxon>Metazoa</taxon>
        <taxon>Spiralia</taxon>
        <taxon>Lophotrochozoa</taxon>
        <taxon>Mollusca</taxon>
        <taxon>Bivalvia</taxon>
        <taxon>Autobranchia</taxon>
        <taxon>Pteriomorphia</taxon>
        <taxon>Ostreida</taxon>
        <taxon>Ostreoidea</taxon>
        <taxon>Ostreidae</taxon>
        <taxon>Magallana</taxon>
    </lineage>
</organism>
<feature type="region of interest" description="Disordered" evidence="3">
    <location>
        <begin position="931"/>
        <end position="965"/>
    </location>
</feature>
<evidence type="ECO:0000259" key="4">
    <source>
        <dbReference type="Pfam" id="PF24780"/>
    </source>
</evidence>
<feature type="region of interest" description="Disordered" evidence="3">
    <location>
        <begin position="1416"/>
        <end position="1439"/>
    </location>
</feature>
<evidence type="ECO:0000259" key="5">
    <source>
        <dbReference type="Pfam" id="PF24782"/>
    </source>
</evidence>
<feature type="compositionally biased region" description="Polar residues" evidence="3">
    <location>
        <begin position="999"/>
        <end position="1011"/>
    </location>
</feature>
<proteinExistence type="predicted"/>
<feature type="compositionally biased region" description="Polar residues" evidence="3">
    <location>
        <begin position="1656"/>
        <end position="1680"/>
    </location>
</feature>
<dbReference type="PANTHER" id="PTHR44813:SF1">
    <property type="entry name" value="MITOGEN-ACTIVATED PROTEIN KINASE-BINDING PROTEIN 1"/>
    <property type="match status" value="1"/>
</dbReference>
<feature type="region of interest" description="Disordered" evidence="3">
    <location>
        <begin position="977"/>
        <end position="1122"/>
    </location>
</feature>
<feature type="compositionally biased region" description="Polar residues" evidence="3">
    <location>
        <begin position="1451"/>
        <end position="1463"/>
    </location>
</feature>
<dbReference type="Gene3D" id="2.130.10.10">
    <property type="entry name" value="YVTN repeat-like/Quinoprotein amine dehydrogenase"/>
    <property type="match status" value="4"/>
</dbReference>
<feature type="region of interest" description="Disordered" evidence="3">
    <location>
        <begin position="1531"/>
        <end position="1569"/>
    </location>
</feature>
<dbReference type="InterPro" id="IPR036322">
    <property type="entry name" value="WD40_repeat_dom_sf"/>
</dbReference>
<dbReference type="InterPro" id="IPR056161">
    <property type="entry name" value="WD40_MABP1-WDR62_1st"/>
</dbReference>
<feature type="compositionally biased region" description="Low complexity" evidence="3">
    <location>
        <begin position="1787"/>
        <end position="1812"/>
    </location>
</feature>
<gene>
    <name evidence="6" type="ORF">CGI_10022310</name>
</gene>
<feature type="compositionally biased region" description="Acidic residues" evidence="3">
    <location>
        <begin position="1043"/>
        <end position="1054"/>
    </location>
</feature>
<feature type="compositionally biased region" description="Basic and acidic residues" evidence="3">
    <location>
        <begin position="1430"/>
        <end position="1439"/>
    </location>
</feature>
<dbReference type="InterPro" id="IPR056162">
    <property type="entry name" value="WD40_MABP1-WDR62_2nd"/>
</dbReference>
<dbReference type="GO" id="GO:0043124">
    <property type="term" value="P:negative regulation of canonical NF-kappaB signal transduction"/>
    <property type="evidence" value="ECO:0007669"/>
    <property type="project" value="TreeGrafter"/>
</dbReference>
<feature type="region of interest" description="Disordered" evidence="3">
    <location>
        <begin position="1640"/>
        <end position="1726"/>
    </location>
</feature>
<keyword evidence="2" id="KW-0677">Repeat</keyword>
<dbReference type="Pfam" id="PF24780">
    <property type="entry name" value="WD40_MABP1-WDR62_1st"/>
    <property type="match status" value="1"/>
</dbReference>
<feature type="region of interest" description="Disordered" evidence="3">
    <location>
        <begin position="799"/>
        <end position="828"/>
    </location>
</feature>
<feature type="region of interest" description="Disordered" evidence="3">
    <location>
        <begin position="1252"/>
        <end position="1390"/>
    </location>
</feature>
<feature type="region of interest" description="Disordered" evidence="3">
    <location>
        <begin position="1606"/>
        <end position="1625"/>
    </location>
</feature>
<protein>
    <submittedName>
        <fullName evidence="6">Mitogen-activated protein kinase-binding protein 1</fullName>
    </submittedName>
</protein>
<dbReference type="InParanoid" id="K1R1I4"/>
<feature type="compositionally biased region" description="Basic and acidic residues" evidence="3">
    <location>
        <begin position="1319"/>
        <end position="1330"/>
    </location>
</feature>
<dbReference type="InterPro" id="IPR015943">
    <property type="entry name" value="WD40/YVTN_repeat-like_dom_sf"/>
</dbReference>
<dbReference type="PROSITE" id="PS50082">
    <property type="entry name" value="WD_REPEATS_2"/>
    <property type="match status" value="2"/>
</dbReference>
<dbReference type="SUPFAM" id="SSF50978">
    <property type="entry name" value="WD40 repeat-like"/>
    <property type="match status" value="2"/>
</dbReference>
<evidence type="ECO:0000313" key="6">
    <source>
        <dbReference type="EMBL" id="EKC43107.1"/>
    </source>
</evidence>
<dbReference type="GO" id="GO:0005737">
    <property type="term" value="C:cytoplasm"/>
    <property type="evidence" value="ECO:0007669"/>
    <property type="project" value="TreeGrafter"/>
</dbReference>
<keyword evidence="6" id="KW-0808">Transferase</keyword>
<dbReference type="PROSITE" id="PS50294">
    <property type="entry name" value="WD_REPEATS_REGION"/>
    <property type="match status" value="1"/>
</dbReference>
<feature type="compositionally biased region" description="Polar residues" evidence="3">
    <location>
        <begin position="1688"/>
        <end position="1726"/>
    </location>
</feature>
<dbReference type="InterPro" id="IPR001680">
    <property type="entry name" value="WD40_rpt"/>
</dbReference>
<name>K1R1I4_MAGGI</name>
<dbReference type="InterPro" id="IPR055292">
    <property type="entry name" value="MABP1"/>
</dbReference>
<feature type="compositionally biased region" description="Basic and acidic residues" evidence="3">
    <location>
        <begin position="1089"/>
        <end position="1106"/>
    </location>
</feature>
<feature type="compositionally biased region" description="Basic and acidic residues" evidence="3">
    <location>
        <begin position="1066"/>
        <end position="1081"/>
    </location>
</feature>
<accession>K1R1I4</accession>
<dbReference type="GO" id="GO:0046330">
    <property type="term" value="P:positive regulation of JNK cascade"/>
    <property type="evidence" value="ECO:0007669"/>
    <property type="project" value="TreeGrafter"/>
</dbReference>
<feature type="compositionally biased region" description="Acidic residues" evidence="3">
    <location>
        <begin position="979"/>
        <end position="988"/>
    </location>
</feature>
<reference evidence="6" key="1">
    <citation type="journal article" date="2012" name="Nature">
        <title>The oyster genome reveals stress adaptation and complexity of shell formation.</title>
        <authorList>
            <person name="Zhang G."/>
            <person name="Fang X."/>
            <person name="Guo X."/>
            <person name="Li L."/>
            <person name="Luo R."/>
            <person name="Xu F."/>
            <person name="Yang P."/>
            <person name="Zhang L."/>
            <person name="Wang X."/>
            <person name="Qi H."/>
            <person name="Xiong Z."/>
            <person name="Que H."/>
            <person name="Xie Y."/>
            <person name="Holland P.W."/>
            <person name="Paps J."/>
            <person name="Zhu Y."/>
            <person name="Wu F."/>
            <person name="Chen Y."/>
            <person name="Wang J."/>
            <person name="Peng C."/>
            <person name="Meng J."/>
            <person name="Yang L."/>
            <person name="Liu J."/>
            <person name="Wen B."/>
            <person name="Zhang N."/>
            <person name="Huang Z."/>
            <person name="Zhu Q."/>
            <person name="Feng Y."/>
            <person name="Mount A."/>
            <person name="Hedgecock D."/>
            <person name="Xu Z."/>
            <person name="Liu Y."/>
            <person name="Domazet-Loso T."/>
            <person name="Du Y."/>
            <person name="Sun X."/>
            <person name="Zhang S."/>
            <person name="Liu B."/>
            <person name="Cheng P."/>
            <person name="Jiang X."/>
            <person name="Li J."/>
            <person name="Fan D."/>
            <person name="Wang W."/>
            <person name="Fu W."/>
            <person name="Wang T."/>
            <person name="Wang B."/>
            <person name="Zhang J."/>
            <person name="Peng Z."/>
            <person name="Li Y."/>
            <person name="Li N."/>
            <person name="Wang J."/>
            <person name="Chen M."/>
            <person name="He Y."/>
            <person name="Tan F."/>
            <person name="Song X."/>
            <person name="Zheng Q."/>
            <person name="Huang R."/>
            <person name="Yang H."/>
            <person name="Du X."/>
            <person name="Chen L."/>
            <person name="Yang M."/>
            <person name="Gaffney P.M."/>
            <person name="Wang S."/>
            <person name="Luo L."/>
            <person name="She Z."/>
            <person name="Ming Y."/>
            <person name="Huang W."/>
            <person name="Zhang S."/>
            <person name="Huang B."/>
            <person name="Zhang Y."/>
            <person name="Qu T."/>
            <person name="Ni P."/>
            <person name="Miao G."/>
            <person name="Wang J."/>
            <person name="Wang Q."/>
            <person name="Steinberg C.E."/>
            <person name="Wang H."/>
            <person name="Li N."/>
            <person name="Qian L."/>
            <person name="Zhang G."/>
            <person name="Li Y."/>
            <person name="Yang H."/>
            <person name="Liu X."/>
            <person name="Wang J."/>
            <person name="Yin Y."/>
            <person name="Wang J."/>
        </authorList>
    </citation>
    <scope>NUCLEOTIDE SEQUENCE [LARGE SCALE GENOMIC DNA]</scope>
    <source>
        <strain evidence="6">05x7-T-G4-1.051#20</strain>
    </source>
</reference>
<evidence type="ECO:0000256" key="3">
    <source>
        <dbReference type="SAM" id="MobiDB-lite"/>
    </source>
</evidence>
<evidence type="ECO:0000256" key="2">
    <source>
        <dbReference type="ARBA" id="ARBA00022737"/>
    </source>
</evidence>
<feature type="region of interest" description="Disordered" evidence="3">
    <location>
        <begin position="1451"/>
        <end position="1470"/>
    </location>
</feature>
<feature type="domain" description="MABP1/WDR62 second WD40" evidence="5">
    <location>
        <begin position="375"/>
        <end position="717"/>
    </location>
</feature>
<keyword evidence="6" id="KW-0418">Kinase</keyword>
<feature type="region of interest" description="Disordered" evidence="3">
    <location>
        <begin position="866"/>
        <end position="899"/>
    </location>
</feature>
<feature type="compositionally biased region" description="Basic and acidic residues" evidence="3">
    <location>
        <begin position="1204"/>
        <end position="1215"/>
    </location>
</feature>
<feature type="domain" description="MABP1/WDR62 first WD40" evidence="4">
    <location>
        <begin position="49"/>
        <end position="369"/>
    </location>
</feature>
<dbReference type="PANTHER" id="PTHR44813">
    <property type="entry name" value="MITOGEN-ACTIVATED PROTEIN KINASE-BINDING PROTEIN 1"/>
    <property type="match status" value="1"/>
</dbReference>
<keyword evidence="1" id="KW-0853">WD repeat</keyword>
<feature type="compositionally biased region" description="Polar residues" evidence="3">
    <location>
        <begin position="1281"/>
        <end position="1293"/>
    </location>
</feature>
<feature type="compositionally biased region" description="Basic and acidic residues" evidence="3">
    <location>
        <begin position="955"/>
        <end position="965"/>
    </location>
</feature>
<dbReference type="Pfam" id="PF24782">
    <property type="entry name" value="WD40_MABP1-WDR62_2nd"/>
    <property type="match status" value="1"/>
</dbReference>
<feature type="region of interest" description="Disordered" evidence="3">
    <location>
        <begin position="1183"/>
        <end position="1226"/>
    </location>
</feature>
<evidence type="ECO:0000256" key="1">
    <source>
        <dbReference type="ARBA" id="ARBA00022574"/>
    </source>
</evidence>
<dbReference type="HOGENOM" id="CLU_002067_3_0_1"/>
<feature type="region of interest" description="Disordered" evidence="3">
    <location>
        <begin position="1482"/>
        <end position="1502"/>
    </location>
</feature>
<feature type="compositionally biased region" description="Polar residues" evidence="3">
    <location>
        <begin position="1541"/>
        <end position="1558"/>
    </location>
</feature>
<feature type="compositionally biased region" description="Low complexity" evidence="3">
    <location>
        <begin position="1260"/>
        <end position="1280"/>
    </location>
</feature>